<comment type="similarity">
    <text evidence="1">Belongs to the carotenoid/retinoid oxidoreductase family.</text>
</comment>
<dbReference type="NCBIfam" id="NF003721">
    <property type="entry name" value="PRK05329.1-4"/>
    <property type="match status" value="1"/>
</dbReference>
<dbReference type="EMBL" id="CWJI01000010">
    <property type="protein sequence ID" value="CRY56047.1"/>
    <property type="molecule type" value="Genomic_DNA"/>
</dbReference>
<dbReference type="NCBIfam" id="TIGR03378">
    <property type="entry name" value="glycerol3P_GlpB"/>
    <property type="match status" value="1"/>
</dbReference>
<dbReference type="PANTHER" id="PTHR43734">
    <property type="entry name" value="PHYTOENE DESATURASE"/>
    <property type="match status" value="1"/>
</dbReference>
<organism evidence="7 8">
    <name type="scientific">Yersinia intermedia</name>
    <dbReference type="NCBI Taxonomy" id="631"/>
    <lineage>
        <taxon>Bacteria</taxon>
        <taxon>Pseudomonadati</taxon>
        <taxon>Pseudomonadota</taxon>
        <taxon>Gammaproteobacteria</taxon>
        <taxon>Enterobacterales</taxon>
        <taxon>Yersiniaceae</taxon>
        <taxon>Yersinia</taxon>
    </lineage>
</organism>
<dbReference type="UniPathway" id="UPA00618">
    <property type="reaction ID" value="UER00673"/>
</dbReference>
<evidence type="ECO:0000256" key="4">
    <source>
        <dbReference type="ARBA" id="ARBA00023002"/>
    </source>
</evidence>
<dbReference type="HAMAP" id="MF_00753">
    <property type="entry name" value="Glycerol3P_GlpB"/>
    <property type="match status" value="1"/>
</dbReference>
<dbReference type="Proteomes" id="UP000043316">
    <property type="component" value="Unassembled WGS sequence"/>
</dbReference>
<dbReference type="GO" id="GO:0004368">
    <property type="term" value="F:glycerol-3-phosphate dehydrogenase (quinone) activity"/>
    <property type="evidence" value="ECO:0007669"/>
    <property type="project" value="UniProtKB-UniRule"/>
</dbReference>
<dbReference type="EC" id="1.1.5.3" evidence="5"/>
<dbReference type="PIRSF" id="PIRSF000141">
    <property type="entry name" value="Anaerobic_G3P_dh"/>
    <property type="match status" value="1"/>
</dbReference>
<dbReference type="NCBIfam" id="NF003718">
    <property type="entry name" value="PRK05329.1-1"/>
    <property type="match status" value="1"/>
</dbReference>
<name>A0A0H5LZ15_YERIN</name>
<comment type="cofactor">
    <cofactor evidence="5">
        <name>FMN</name>
        <dbReference type="ChEBI" id="CHEBI:58210"/>
    </cofactor>
</comment>
<feature type="domain" description="FAD-dependent oxidoreductase 2 FAD-binding" evidence="6">
    <location>
        <begin position="4"/>
        <end position="407"/>
    </location>
</feature>
<evidence type="ECO:0000256" key="3">
    <source>
        <dbReference type="ARBA" id="ARBA00022643"/>
    </source>
</evidence>
<keyword evidence="2 5" id="KW-0285">Flavoprotein</keyword>
<dbReference type="PANTHER" id="PTHR43734:SF7">
    <property type="entry name" value="4,4'-DIAPONEUROSPORENE OXYGENASE"/>
    <property type="match status" value="1"/>
</dbReference>
<dbReference type="NCBIfam" id="NF003720">
    <property type="entry name" value="PRK05329.1-3"/>
    <property type="match status" value="1"/>
</dbReference>
<dbReference type="Gene3D" id="3.50.50.60">
    <property type="entry name" value="FAD/NAD(P)-binding domain"/>
    <property type="match status" value="1"/>
</dbReference>
<comment type="catalytic activity">
    <reaction evidence="5">
        <text>a quinone + sn-glycerol 3-phosphate = dihydroxyacetone phosphate + a quinol</text>
        <dbReference type="Rhea" id="RHEA:18977"/>
        <dbReference type="ChEBI" id="CHEBI:24646"/>
        <dbReference type="ChEBI" id="CHEBI:57597"/>
        <dbReference type="ChEBI" id="CHEBI:57642"/>
        <dbReference type="ChEBI" id="CHEBI:132124"/>
        <dbReference type="EC" id="1.1.5.3"/>
    </reaction>
</comment>
<evidence type="ECO:0000256" key="1">
    <source>
        <dbReference type="ARBA" id="ARBA00006046"/>
    </source>
</evidence>
<evidence type="ECO:0000313" key="8">
    <source>
        <dbReference type="Proteomes" id="UP000043316"/>
    </source>
</evidence>
<accession>A0A0H5LZ15</accession>
<evidence type="ECO:0000256" key="2">
    <source>
        <dbReference type="ARBA" id="ARBA00022630"/>
    </source>
</evidence>
<evidence type="ECO:0000259" key="6">
    <source>
        <dbReference type="Pfam" id="PF00890"/>
    </source>
</evidence>
<gene>
    <name evidence="5 7" type="primary">glpB</name>
    <name evidence="7" type="ORF">ERS008476_03065</name>
</gene>
<dbReference type="InterPro" id="IPR036188">
    <property type="entry name" value="FAD/NAD-bd_sf"/>
</dbReference>
<comment type="similarity">
    <text evidence="5">Belongs to the anaerobic G-3-P dehydrogenase subunit B family.</text>
</comment>
<dbReference type="PROSITE" id="PS51257">
    <property type="entry name" value="PROKAR_LIPOPROTEIN"/>
    <property type="match status" value="1"/>
</dbReference>
<keyword evidence="3 5" id="KW-0288">FMN</keyword>
<dbReference type="Pfam" id="PF00890">
    <property type="entry name" value="FAD_binding_2"/>
    <property type="match status" value="1"/>
</dbReference>
<dbReference type="InterPro" id="IPR009158">
    <property type="entry name" value="G3P_DH_GlpB_su"/>
</dbReference>
<dbReference type="AlphaFoldDB" id="A0A0H5LZ15"/>
<comment type="pathway">
    <text evidence="5">Polyol metabolism; glycerol degradation via glycerol kinase pathway; glycerone phosphate from sn-glycerol 3-phosphate (anaerobic route): step 1/1.</text>
</comment>
<proteinExistence type="inferred from homology"/>
<keyword evidence="4 5" id="KW-0560">Oxidoreductase</keyword>
<dbReference type="GO" id="GO:0009331">
    <property type="term" value="C:glycerol-3-phosphate dehydrogenase (FAD) complex"/>
    <property type="evidence" value="ECO:0007669"/>
    <property type="project" value="InterPro"/>
</dbReference>
<evidence type="ECO:0000256" key="5">
    <source>
        <dbReference type="HAMAP-Rule" id="MF_00753"/>
    </source>
</evidence>
<dbReference type="GO" id="GO:0019563">
    <property type="term" value="P:glycerol catabolic process"/>
    <property type="evidence" value="ECO:0007669"/>
    <property type="project" value="UniProtKB-UniRule"/>
</dbReference>
<sequence length="427" mass="45593">MKFDVIIIGGGLAGLACGIRLAEQGKYCAIVSAGQNALHFSSGSLDLLAKLPDGRAVGQPLSAIDALAEMAPEHPYSKMRQFGPAGELSELAPQAEALLQRCGLKLVGSAAKNHLRLTPLGGCRPTWLSPIDIPVAPLEGPLPWQNVAVIGIEGFLDFQPQMVASALQDQGIEATADYLHLPALDRLRDNPSEFRAVNIARVLDLPENRQALADELSRLSCEADTILLPACIGLDESAPLDALRAAVGKPIQLLPTLPPSLLGIRLHQALRQRFQQLGGMTMPGDAVLRAEMVDNRITGVYTRNHGDIPLRAAQMVLASGSFFSNGLVATFERVYEPILDLDVLSLPNRADWSRSNMFAPQPYLQFGVNTDNRLRALRGGIALENLHVIGAVLGGYDPLQQGCGAGVSLTSALFAADQIVSAMEVTL</sequence>
<protein>
    <recommendedName>
        <fullName evidence="5">Anaerobic glycerol-3-phosphate dehydrogenase subunit B</fullName>
        <shortName evidence="5">Anaerobic G-3-P dehydrogenase subunit B</shortName>
        <shortName evidence="5">Anaerobic G3Pdhase B</shortName>
        <ecNumber evidence="5">1.1.5.3</ecNumber>
    </recommendedName>
</protein>
<dbReference type="NCBIfam" id="NF003719">
    <property type="entry name" value="PRK05329.1-2"/>
    <property type="match status" value="1"/>
</dbReference>
<dbReference type="InterPro" id="IPR003953">
    <property type="entry name" value="FAD-dep_OxRdtase_2_FAD-bd"/>
</dbReference>
<dbReference type="SUPFAM" id="SSF51905">
    <property type="entry name" value="FAD/NAD(P)-binding domain"/>
    <property type="match status" value="1"/>
</dbReference>
<reference evidence="8" key="1">
    <citation type="submission" date="2015-03" db="EMBL/GenBank/DDBJ databases">
        <authorList>
            <consortium name="Pathogen Informatics"/>
        </authorList>
    </citation>
    <scope>NUCLEOTIDE SEQUENCE [LARGE SCALE GENOMIC DNA]</scope>
    <source>
        <strain evidence="8">R148</strain>
    </source>
</reference>
<comment type="subunit">
    <text evidence="5">Composed of a catalytic GlpA/B dimer and of membrane bound GlpC.</text>
</comment>
<evidence type="ECO:0000313" key="7">
    <source>
        <dbReference type="EMBL" id="CRY56047.1"/>
    </source>
</evidence>
<comment type="function">
    <text evidence="5">Conversion of glycerol 3-phosphate to dihydroxyacetone. Uses fumarate or nitrate as electron acceptor.</text>
</comment>
<dbReference type="RefSeq" id="WP_053009970.1">
    <property type="nucleotide sequence ID" value="NZ_CWJI01000010.1"/>
</dbReference>